<protein>
    <submittedName>
        <fullName evidence="4">Substrate-binding protein</fullName>
    </submittedName>
</protein>
<gene>
    <name evidence="4" type="ORF">SAMN04488108_0867</name>
</gene>
<evidence type="ECO:0000256" key="1">
    <source>
        <dbReference type="ARBA" id="ARBA00010062"/>
    </source>
</evidence>
<dbReference type="CDD" id="cd06268">
    <property type="entry name" value="PBP1_ABC_transporter_LIVBP-like"/>
    <property type="match status" value="1"/>
</dbReference>
<dbReference type="InterPro" id="IPR028082">
    <property type="entry name" value="Peripla_BP_I"/>
</dbReference>
<dbReference type="Proteomes" id="UP000184609">
    <property type="component" value="Unassembled WGS sequence"/>
</dbReference>
<feature type="domain" description="Leucine-binding protein" evidence="3">
    <location>
        <begin position="236"/>
        <end position="392"/>
    </location>
</feature>
<reference evidence="5" key="1">
    <citation type="submission" date="2016-12" db="EMBL/GenBank/DDBJ databases">
        <authorList>
            <person name="Varghese N."/>
            <person name="Submissions S."/>
        </authorList>
    </citation>
    <scope>NUCLEOTIDE SEQUENCE [LARGE SCALE GENOMIC DNA]</scope>
    <source>
        <strain evidence="5">DSM 25035</strain>
    </source>
</reference>
<evidence type="ECO:0000259" key="3">
    <source>
        <dbReference type="Pfam" id="PF13458"/>
    </source>
</evidence>
<dbReference type="EMBL" id="FRXN01000001">
    <property type="protein sequence ID" value="SHO60545.1"/>
    <property type="molecule type" value="Genomic_DNA"/>
</dbReference>
<dbReference type="AlphaFoldDB" id="A0A1M7Z6Q2"/>
<dbReference type="InterPro" id="IPR028081">
    <property type="entry name" value="Leu-bd"/>
</dbReference>
<sequence>MPHLSDAYPRFMRKLFLLLPVFLICLEAWSQSVPEGYQRAQVLLNSRSYWDALNSFKEFTSVEKYGNLANYASFHSGEAALGANQPAQAIEFLQPLVSRNWKGNQDAEYLLATAYFQNNQALEALRAIARIEDSALQEKAQDLSFEYLTKSSPNFLISNLKEFESQPAYKAALGTVLKSKSVLSSEEKALYYEMQGIGANSSSGQIKDDVLDIVVILPFTDSGNGQISPSSFTYELFQGIRFAVNNMNREGVNVNLSTFDSQRDMNHLRSILQEPVVAKADVILGPIYPDESDLVSAFAENAEIPFVHPLSNLGERFVGKQYSYLFRPSAQNLVEGIIKNLKGKTWGNRVAIGYSGSSRDEKMAALLNERLPQEGFQIVGNTRLDPRNAANFLSDLGVRPGKDSVNLDVDQVIILTDDPSIAQPTLALVESVTTTLPILVMDSWLGFNFANYEMLEFPNFYFISNNSPALDSEAMNSFKSEFYGRNLAFPTLNAVLGRELVYWVSQNLKPTFGFDLRRSLNQQVYEPGKLTWGFNFQNSNSNQYVPVFSIETGELKPLLNQ</sequence>
<evidence type="ECO:0000313" key="5">
    <source>
        <dbReference type="Proteomes" id="UP000184609"/>
    </source>
</evidence>
<dbReference type="Pfam" id="PF13458">
    <property type="entry name" value="Peripla_BP_6"/>
    <property type="match status" value="1"/>
</dbReference>
<keyword evidence="5" id="KW-1185">Reference proteome</keyword>
<comment type="similarity">
    <text evidence="1">Belongs to the leucine-binding protein family.</text>
</comment>
<dbReference type="SUPFAM" id="SSF53822">
    <property type="entry name" value="Periplasmic binding protein-like I"/>
    <property type="match status" value="1"/>
</dbReference>
<dbReference type="Gene3D" id="1.25.40.10">
    <property type="entry name" value="Tetratricopeptide repeat domain"/>
    <property type="match status" value="1"/>
</dbReference>
<accession>A0A1M7Z6Q2</accession>
<evidence type="ECO:0000313" key="4">
    <source>
        <dbReference type="EMBL" id="SHO60545.1"/>
    </source>
</evidence>
<name>A0A1M7Z6Q2_9BACT</name>
<proteinExistence type="inferred from homology"/>
<organism evidence="4 5">
    <name type="scientific">Algoriphagus zhangzhouensis</name>
    <dbReference type="NCBI Taxonomy" id="1073327"/>
    <lineage>
        <taxon>Bacteria</taxon>
        <taxon>Pseudomonadati</taxon>
        <taxon>Bacteroidota</taxon>
        <taxon>Cytophagia</taxon>
        <taxon>Cytophagales</taxon>
        <taxon>Cyclobacteriaceae</taxon>
        <taxon>Algoriphagus</taxon>
    </lineage>
</organism>
<dbReference type="STRING" id="1073327.SAMN04488108_0867"/>
<dbReference type="InterPro" id="IPR011990">
    <property type="entry name" value="TPR-like_helical_dom_sf"/>
</dbReference>
<dbReference type="Gene3D" id="3.40.50.2300">
    <property type="match status" value="1"/>
</dbReference>
<evidence type="ECO:0000256" key="2">
    <source>
        <dbReference type="ARBA" id="ARBA00022729"/>
    </source>
</evidence>
<keyword evidence="2" id="KW-0732">Signal</keyword>